<evidence type="ECO:0000313" key="3">
    <source>
        <dbReference type="Proteomes" id="UP000183567"/>
    </source>
</evidence>
<keyword evidence="1" id="KW-0472">Membrane</keyword>
<gene>
    <name evidence="2" type="ORF">AZE42_06808</name>
</gene>
<accession>A0A1J8RAZ6</accession>
<evidence type="ECO:0000313" key="2">
    <source>
        <dbReference type="EMBL" id="OJA21068.1"/>
    </source>
</evidence>
<dbReference type="EMBL" id="LVVM01000292">
    <property type="protein sequence ID" value="OJA21068.1"/>
    <property type="molecule type" value="Genomic_DNA"/>
</dbReference>
<sequence>MHANPQTTSVPGYTRAAELRKIRPPGEAEGWAVRIWLALTKFIGITGGIAAVVVPKRPRD</sequence>
<evidence type="ECO:0000256" key="1">
    <source>
        <dbReference type="SAM" id="Phobius"/>
    </source>
</evidence>
<protein>
    <submittedName>
        <fullName evidence="2">Uncharacterized protein</fullName>
    </submittedName>
</protein>
<organism evidence="2 3">
    <name type="scientific">Rhizopogon vesiculosus</name>
    <dbReference type="NCBI Taxonomy" id="180088"/>
    <lineage>
        <taxon>Eukaryota</taxon>
        <taxon>Fungi</taxon>
        <taxon>Dikarya</taxon>
        <taxon>Basidiomycota</taxon>
        <taxon>Agaricomycotina</taxon>
        <taxon>Agaricomycetes</taxon>
        <taxon>Agaricomycetidae</taxon>
        <taxon>Boletales</taxon>
        <taxon>Suillineae</taxon>
        <taxon>Rhizopogonaceae</taxon>
        <taxon>Rhizopogon</taxon>
    </lineage>
</organism>
<dbReference type="Proteomes" id="UP000183567">
    <property type="component" value="Unassembled WGS sequence"/>
</dbReference>
<keyword evidence="1" id="KW-1133">Transmembrane helix</keyword>
<dbReference type="AlphaFoldDB" id="A0A1J8RAZ6"/>
<reference evidence="2 3" key="1">
    <citation type="submission" date="2016-03" db="EMBL/GenBank/DDBJ databases">
        <title>Comparative genomics of the ectomycorrhizal sister species Rhizopogon vinicolor and Rhizopogon vesiculosus (Basidiomycota: Boletales) reveals a divergence of the mating type B locus.</title>
        <authorList>
            <person name="Mujic A.B."/>
            <person name="Kuo A."/>
            <person name="Tritt A."/>
            <person name="Lipzen A."/>
            <person name="Chen C."/>
            <person name="Johnson J."/>
            <person name="Sharma A."/>
            <person name="Barry K."/>
            <person name="Grigoriev I.V."/>
            <person name="Spatafora J.W."/>
        </authorList>
    </citation>
    <scope>NUCLEOTIDE SEQUENCE [LARGE SCALE GENOMIC DNA]</scope>
    <source>
        <strain evidence="2 3">AM-OR11-056</strain>
    </source>
</reference>
<proteinExistence type="predicted"/>
<name>A0A1J8RAZ6_9AGAM</name>
<feature type="transmembrane region" description="Helical" evidence="1">
    <location>
        <begin position="35"/>
        <end position="54"/>
    </location>
</feature>
<keyword evidence="1" id="KW-0812">Transmembrane</keyword>
<comment type="caution">
    <text evidence="2">The sequence shown here is derived from an EMBL/GenBank/DDBJ whole genome shotgun (WGS) entry which is preliminary data.</text>
</comment>
<keyword evidence="3" id="KW-1185">Reference proteome</keyword>